<dbReference type="Proteomes" id="UP000326336">
    <property type="component" value="Unassembled WGS sequence"/>
</dbReference>
<sequence>MPLSEYNLIISAANTDNKRAVIHISTFFGRSDASGRSIRYGRHMDTTINALEQYPTIAQPDNTHGNAHAPTLYETLAQQRQQMMERCSRLAANSNEQVAFCMTTALALLEIPPPSCPTISNDVLHTVSTTTNDRIGRYDGGVQPHVWRFASDDPQAFVQINRSILALHPSHVWAQMSAQLSLEELIVLGDAIVANAKRRYVYRPLTKYVRRISGFNGRRRCLKALTYMRSRVGSPMESRLRISINRHGVPLPATGYEVPGEFFDSGVPMTLDIAWPQYKVAIEYDGDHHRTDKQQWRRDQYKRERIRSRGWIVIIATAGNLGSESRQAEFAFLVARYLMQRGAQFTFFPCAQDLK</sequence>
<organism evidence="1 2">
    <name type="scientific">Bifidobacterium jacchi</name>
    <dbReference type="NCBI Taxonomy" id="2490545"/>
    <lineage>
        <taxon>Bacteria</taxon>
        <taxon>Bacillati</taxon>
        <taxon>Actinomycetota</taxon>
        <taxon>Actinomycetes</taxon>
        <taxon>Bifidobacteriales</taxon>
        <taxon>Bifidobacteriaceae</taxon>
        <taxon>Bifidobacterium</taxon>
    </lineage>
</organism>
<dbReference type="InterPro" id="IPR011335">
    <property type="entry name" value="Restrct_endonuc-II-like"/>
</dbReference>
<evidence type="ECO:0008006" key="3">
    <source>
        <dbReference type="Google" id="ProtNLM"/>
    </source>
</evidence>
<comment type="caution">
    <text evidence="1">The sequence shown here is derived from an EMBL/GenBank/DDBJ whole genome shotgun (WGS) entry which is preliminary data.</text>
</comment>
<keyword evidence="2" id="KW-1185">Reference proteome</keyword>
<dbReference type="EMBL" id="RQSP01000002">
    <property type="protein sequence ID" value="KAB5608572.1"/>
    <property type="molecule type" value="Genomic_DNA"/>
</dbReference>
<evidence type="ECO:0000313" key="2">
    <source>
        <dbReference type="Proteomes" id="UP000326336"/>
    </source>
</evidence>
<protein>
    <recommendedName>
        <fullName evidence="3">DUF559 domain-containing protein</fullName>
    </recommendedName>
</protein>
<reference evidence="1 2" key="1">
    <citation type="journal article" date="2019" name="Int. J. Syst. Evol. Microbiol.">
        <title>Bifidobacterium jacchi sp. nov., isolated from the faeces of a baby common marmoset (Callithrix jacchus).</title>
        <authorList>
            <person name="Modesto M."/>
            <person name="Watanabe K."/>
            <person name="Arita M."/>
            <person name="Satti M."/>
            <person name="Oki K."/>
            <person name="Sciavilla P."/>
            <person name="Patavino C."/>
            <person name="Camma C."/>
            <person name="Michelini S."/>
            <person name="Sgorbati B."/>
            <person name="Mattarelli P."/>
        </authorList>
    </citation>
    <scope>NUCLEOTIDE SEQUENCE [LARGE SCALE GENOMIC DNA]</scope>
    <source>
        <strain evidence="1 2">MRM 9.3</strain>
    </source>
</reference>
<dbReference type="AlphaFoldDB" id="A0A5N5RMK6"/>
<dbReference type="Gene3D" id="3.40.960.10">
    <property type="entry name" value="VSR Endonuclease"/>
    <property type="match status" value="1"/>
</dbReference>
<dbReference type="SUPFAM" id="SSF52980">
    <property type="entry name" value="Restriction endonuclease-like"/>
    <property type="match status" value="1"/>
</dbReference>
<gene>
    <name evidence="1" type="ORF">EHS19_01105</name>
</gene>
<accession>A0A5N5RMK6</accession>
<evidence type="ECO:0000313" key="1">
    <source>
        <dbReference type="EMBL" id="KAB5608572.1"/>
    </source>
</evidence>
<dbReference type="OrthoDB" id="3173471at2"/>
<proteinExistence type="predicted"/>
<name>A0A5N5RMK6_9BIFI</name>